<protein>
    <recommendedName>
        <fullName evidence="4">Transcription regulator TrmB N-terminal domain-containing protein</fullName>
    </recommendedName>
</protein>
<dbReference type="Gene3D" id="1.10.10.10">
    <property type="entry name" value="Winged helix-like DNA-binding domain superfamily/Winged helix DNA-binding domain"/>
    <property type="match status" value="1"/>
</dbReference>
<dbReference type="EMBL" id="LAZR01009242">
    <property type="protein sequence ID" value="KKM73809.1"/>
    <property type="molecule type" value="Genomic_DNA"/>
</dbReference>
<dbReference type="Pfam" id="PF01978">
    <property type="entry name" value="TrmB"/>
    <property type="match status" value="1"/>
</dbReference>
<dbReference type="PANTHER" id="PTHR34293:SF1">
    <property type="entry name" value="HTH-TYPE TRANSCRIPTIONAL REGULATOR TRMBL2"/>
    <property type="match status" value="1"/>
</dbReference>
<proteinExistence type="predicted"/>
<accession>A0A0F9JVI3</accession>
<dbReference type="InterPro" id="IPR002831">
    <property type="entry name" value="Tscrpt_reg_TrmB_N"/>
</dbReference>
<feature type="domain" description="Transcription regulator TrmB N-terminal" evidence="1">
    <location>
        <begin position="27"/>
        <end position="93"/>
    </location>
</feature>
<evidence type="ECO:0000259" key="1">
    <source>
        <dbReference type="Pfam" id="PF01978"/>
    </source>
</evidence>
<feature type="domain" description="Transcription regulator TrmB C-terminal" evidence="2">
    <location>
        <begin position="140"/>
        <end position="275"/>
    </location>
</feature>
<dbReference type="InterPro" id="IPR051797">
    <property type="entry name" value="TrmB-like"/>
</dbReference>
<dbReference type="InterPro" id="IPR036390">
    <property type="entry name" value="WH_DNA-bd_sf"/>
</dbReference>
<name>A0A0F9JVI3_9ZZZZ</name>
<dbReference type="InterPro" id="IPR036388">
    <property type="entry name" value="WH-like_DNA-bd_sf"/>
</dbReference>
<dbReference type="InterPro" id="IPR021586">
    <property type="entry name" value="Tscrpt_reg_TrmB_C"/>
</dbReference>
<dbReference type="PANTHER" id="PTHR34293">
    <property type="entry name" value="HTH-TYPE TRANSCRIPTIONAL REGULATOR TRMBL2"/>
    <property type="match status" value="1"/>
</dbReference>
<dbReference type="SUPFAM" id="SSF46785">
    <property type="entry name" value="Winged helix' DNA-binding domain"/>
    <property type="match status" value="1"/>
</dbReference>
<dbReference type="Pfam" id="PF11495">
    <property type="entry name" value="Regulator_TrmB"/>
    <property type="match status" value="1"/>
</dbReference>
<gene>
    <name evidence="3" type="ORF">LCGC14_1406680</name>
</gene>
<evidence type="ECO:0000259" key="2">
    <source>
        <dbReference type="Pfam" id="PF11495"/>
    </source>
</evidence>
<dbReference type="AlphaFoldDB" id="A0A0F9JVI3"/>
<evidence type="ECO:0008006" key="4">
    <source>
        <dbReference type="Google" id="ProtNLM"/>
    </source>
</evidence>
<organism evidence="3">
    <name type="scientific">marine sediment metagenome</name>
    <dbReference type="NCBI Taxonomy" id="412755"/>
    <lineage>
        <taxon>unclassified sequences</taxon>
        <taxon>metagenomes</taxon>
        <taxon>ecological metagenomes</taxon>
    </lineage>
</organism>
<evidence type="ECO:0000313" key="3">
    <source>
        <dbReference type="EMBL" id="KKM73809.1"/>
    </source>
</evidence>
<comment type="caution">
    <text evidence="3">The sequence shown here is derived from an EMBL/GenBank/DDBJ whole genome shotgun (WGS) entry which is preliminary data.</text>
</comment>
<sequence>MGMTTKKLIFGNCPIDVEKYEEIRDELQKFGMTQNQVKVFFYLGKFGSKTAIEISRSLQMPRTETYHLLTALQNKGMILASFDHPTKFSSVPLDKAIFALVNAESERLNSLKKSEPILKKLWSSIPNMGKGLTEQEEKFQTLRGGNQVNSKIIDMISRAENEFLILGCEKDFLRFYHANFLDAFENNSVDFKFLTAASEKSWYIFDEIEKSKVKKLPAGVKDNLCFLIKDEKEMILFVKKANDTNKEVTAFWTNSESMIYSNILLFKNLWSKSKPIFQ</sequence>
<reference evidence="3" key="1">
    <citation type="journal article" date="2015" name="Nature">
        <title>Complex archaea that bridge the gap between prokaryotes and eukaryotes.</title>
        <authorList>
            <person name="Spang A."/>
            <person name="Saw J.H."/>
            <person name="Jorgensen S.L."/>
            <person name="Zaremba-Niedzwiedzka K."/>
            <person name="Martijn J."/>
            <person name="Lind A.E."/>
            <person name="van Eijk R."/>
            <person name="Schleper C."/>
            <person name="Guy L."/>
            <person name="Ettema T.J."/>
        </authorList>
    </citation>
    <scope>NUCLEOTIDE SEQUENCE</scope>
</reference>